<dbReference type="OrthoDB" id="5061070at2759"/>
<dbReference type="PRINTS" id="PR00195">
    <property type="entry name" value="DYNAMIN"/>
</dbReference>
<protein>
    <submittedName>
        <fullName evidence="6">Interferon-induced GTP-binding protein Mx1</fullName>
    </submittedName>
</protein>
<keyword evidence="4" id="KW-1133">Transmembrane helix</keyword>
<evidence type="ECO:0000259" key="5">
    <source>
        <dbReference type="PROSITE" id="PS51718"/>
    </source>
</evidence>
<feature type="transmembrane region" description="Helical" evidence="4">
    <location>
        <begin position="1362"/>
        <end position="1380"/>
    </location>
</feature>
<feature type="domain" description="Dynamin-type G" evidence="5">
    <location>
        <begin position="57"/>
        <end position="334"/>
    </location>
</feature>
<dbReference type="PANTHER" id="PTHR11566">
    <property type="entry name" value="DYNAMIN"/>
    <property type="match status" value="1"/>
</dbReference>
<dbReference type="GO" id="GO:0031623">
    <property type="term" value="P:receptor internalization"/>
    <property type="evidence" value="ECO:0007669"/>
    <property type="project" value="TreeGrafter"/>
</dbReference>
<dbReference type="InParanoid" id="A0A2R5GH76"/>
<dbReference type="InterPro" id="IPR027417">
    <property type="entry name" value="P-loop_NTPase"/>
</dbReference>
<dbReference type="GO" id="GO:0008017">
    <property type="term" value="F:microtubule binding"/>
    <property type="evidence" value="ECO:0007669"/>
    <property type="project" value="TreeGrafter"/>
</dbReference>
<evidence type="ECO:0000256" key="3">
    <source>
        <dbReference type="SAM" id="MobiDB-lite"/>
    </source>
</evidence>
<dbReference type="Pfam" id="PF00350">
    <property type="entry name" value="Dynamin_N"/>
    <property type="match status" value="1"/>
</dbReference>
<feature type="transmembrane region" description="Helical" evidence="4">
    <location>
        <begin position="1083"/>
        <end position="1106"/>
    </location>
</feature>
<keyword evidence="2" id="KW-0342">GTP-binding</keyword>
<feature type="transmembrane region" description="Helical" evidence="4">
    <location>
        <begin position="1289"/>
        <end position="1316"/>
    </location>
</feature>
<feature type="region of interest" description="Disordered" evidence="3">
    <location>
        <begin position="1558"/>
        <end position="1592"/>
    </location>
</feature>
<organism evidence="6 7">
    <name type="scientific">Hondaea fermentalgiana</name>
    <dbReference type="NCBI Taxonomy" id="2315210"/>
    <lineage>
        <taxon>Eukaryota</taxon>
        <taxon>Sar</taxon>
        <taxon>Stramenopiles</taxon>
        <taxon>Bigyra</taxon>
        <taxon>Labyrinthulomycetes</taxon>
        <taxon>Thraustochytrida</taxon>
        <taxon>Thraustochytriidae</taxon>
        <taxon>Hondaea</taxon>
    </lineage>
</organism>
<evidence type="ECO:0000313" key="7">
    <source>
        <dbReference type="Proteomes" id="UP000241890"/>
    </source>
</evidence>
<name>A0A2R5GH76_9STRA</name>
<gene>
    <name evidence="6" type="ORF">FCC1311_064672</name>
</gene>
<dbReference type="InterPro" id="IPR009030">
    <property type="entry name" value="Growth_fac_rcpt_cys_sf"/>
</dbReference>
<dbReference type="PROSITE" id="PS51718">
    <property type="entry name" value="G_DYNAMIN_2"/>
    <property type="match status" value="1"/>
</dbReference>
<dbReference type="InterPro" id="IPR045063">
    <property type="entry name" value="Dynamin_N"/>
</dbReference>
<dbReference type="CDD" id="cd00185">
    <property type="entry name" value="TNFRSF"/>
    <property type="match status" value="1"/>
</dbReference>
<dbReference type="GO" id="GO:0005886">
    <property type="term" value="C:plasma membrane"/>
    <property type="evidence" value="ECO:0007669"/>
    <property type="project" value="TreeGrafter"/>
</dbReference>
<keyword evidence="4" id="KW-0472">Membrane</keyword>
<dbReference type="GO" id="GO:0005737">
    <property type="term" value="C:cytoplasm"/>
    <property type="evidence" value="ECO:0007669"/>
    <property type="project" value="TreeGrafter"/>
</dbReference>
<comment type="caution">
    <text evidence="6">The sequence shown here is derived from an EMBL/GenBank/DDBJ whole genome shotgun (WGS) entry which is preliminary data.</text>
</comment>
<dbReference type="EMBL" id="BEYU01000074">
    <property type="protein sequence ID" value="GBG30247.1"/>
    <property type="molecule type" value="Genomic_DNA"/>
</dbReference>
<dbReference type="InterPro" id="IPR030381">
    <property type="entry name" value="G_DYNAMIN_dom"/>
</dbReference>
<dbReference type="Pfam" id="PF01031">
    <property type="entry name" value="Dynamin_M"/>
    <property type="match status" value="1"/>
</dbReference>
<feature type="transmembrane region" description="Helical" evidence="4">
    <location>
        <begin position="1234"/>
        <end position="1254"/>
    </location>
</feature>
<dbReference type="CDD" id="cd08771">
    <property type="entry name" value="DLP_1"/>
    <property type="match status" value="1"/>
</dbReference>
<keyword evidence="1" id="KW-0547">Nucleotide-binding</keyword>
<dbReference type="Proteomes" id="UP000241890">
    <property type="component" value="Unassembled WGS sequence"/>
</dbReference>
<proteinExistence type="predicted"/>
<sequence length="1592" mass="174517">MDEHVEPESEPLNQNTQITAPMGVPMNVSTRLLPMIASTEPLLDAIEQVRGTLDSENFHAPGVAVIGNQSSGKSSVLSALTRVDLPRGTGTVTRCPIVVHCERSQECKALVSRDATFSEATEVRDMAYLAEAIARKQPSSGAIENKTVHVKVMRPDVHKLVLIDLPGIKQFGGSKGADEHELTVGLVKEYISNPRMVILVVLPAESDLETCEALRLAREHDPQGKRTLGVFTKVDCLPDSDPIQKRSFCERLTKKGAPQALLAHGYFAVRTRTETEAQEGDSHTDVLDRERALFTKDKYFRELSPDLWGIQTLGEKVSIIQVKMVRQFINEILPDLEARIAERYGRLEALGRPLDDLSERHLIAVRIVERFRDDFSKCAYDRDTSEWVRDAIGSHTSNFANLGGVFDGNANRLRDEVEASIFDPTRGGRQRFEMDPAFIDEVHGRWKDQGDGATRNHEMIFKALIEKYGVLPIRESLKALLDDTIELFGRTVSTIINRHTERFPDFAGQAILLAREHFEKLSDELWKTICMLLSAEVKHSRFGDLEHVDSLREFQKALTSLEDTKRSQLHRVVKSTFDESPALHLALDVLINSEIEAQYSKDMHTADTPFGDVEVYGDEENGIISRDIILVNPFDEFVEVTIAIETDAEISWLRIPASKETIVLQSGEEISIDAVVHTNIMPTGTYTAKIVLDIVWELYSDYSFSIESTIIPVTFYLEAPPDALMSKVDFSNCTGITYLERCTGNVELIDINGFAATTGTYTRAVQAFAGPNINNLNELSVYETNEGALEVELVARAAGKLQVKVLVFNVPIESSDSFDVGCGPTMLPDVDDASTCVCNAGYEIDESTEGATCTRCKACSPGEYAVTSSKKSPCACSDCPEGSYCPDQETVLKCPAGHYCSARTILATPCPENTFQNATGQSSCESCTVLDTRASTFGLIGAESASACSICPSGAICHASQAYMDDDETMECAENPNYSTPATGGTVNVSVQYVAYAAPGHFRFPPLSEAGDGDPANPCVSIDFYTCEDGTERCFGETNTSDPALAQASGCGPAFAGFLCMGCAEGYAKVGDRCLSCATVTPYLLAAFGAAVACALVAFITWRIILRSERRAAKRSLMDGSVDRVTSEAVVTVLKIAYSHLQALALLLLIDVDWHQSVTAVEKMASTVTISGSDVTSSIMCLFDESGDDGERLPGFYAKVLLVYAFPILCALLFGIVWAILWVWDRCSFGIRALYYQGFQLSTMVLLFLAHIILLRTALELFVCTTPEVQHRSFLVADPRIECFAGSHVAWFAVAGFGGLVFYGCGIPALSALLVVKGSNTYLRTFLCKNFRMDCEFWESIVALRKVAMTIFTITLAKFGPIAQGISCLVCLFAALLLHTQVGPYAYPFLNHLEGMGLLTLLVSLTMALYSLSFDAGVDFGLNIFIAVINIAFLLLVIYELMAVTVLFSCTRSSSNNGPPREREGKRLQSWVSSRFSTRYVAGKVSSGVTSDTDDDAGSLQAEIARPSKYLAFSESVVPPRPLDAAELDAANDLEIDQVNDASVLALDEEAIHNDTLGSHGEQETQDPQLISDQQQRQNQEMQQQQRTLQVV</sequence>
<reference evidence="6 7" key="1">
    <citation type="submission" date="2017-12" db="EMBL/GenBank/DDBJ databases">
        <title>Sequencing, de novo assembly and annotation of complete genome of a new Thraustochytrid species, strain FCC1311.</title>
        <authorList>
            <person name="Sedici K."/>
            <person name="Godart F."/>
            <person name="Aiese Cigliano R."/>
            <person name="Sanseverino W."/>
            <person name="Barakat M."/>
            <person name="Ortet P."/>
            <person name="Marechal E."/>
            <person name="Cagnac O."/>
            <person name="Amato A."/>
        </authorList>
    </citation>
    <scope>NUCLEOTIDE SEQUENCE [LARGE SCALE GENOMIC DNA]</scope>
</reference>
<dbReference type="InterPro" id="IPR001401">
    <property type="entry name" value="Dynamin_GTPase"/>
</dbReference>
<dbReference type="PANTHER" id="PTHR11566:SF231">
    <property type="entry name" value="INTERFERON-INDUCED GTP-BINDING PROTEIN MX"/>
    <property type="match status" value="1"/>
</dbReference>
<dbReference type="SUPFAM" id="SSF52540">
    <property type="entry name" value="P-loop containing nucleoside triphosphate hydrolases"/>
    <property type="match status" value="1"/>
</dbReference>
<feature type="transmembrane region" description="Helical" evidence="4">
    <location>
        <begin position="1424"/>
        <end position="1448"/>
    </location>
</feature>
<dbReference type="GO" id="GO:0005874">
    <property type="term" value="C:microtubule"/>
    <property type="evidence" value="ECO:0007669"/>
    <property type="project" value="TreeGrafter"/>
</dbReference>
<keyword evidence="7" id="KW-1185">Reference proteome</keyword>
<dbReference type="InterPro" id="IPR022812">
    <property type="entry name" value="Dynamin"/>
</dbReference>
<feature type="transmembrane region" description="Helical" evidence="4">
    <location>
        <begin position="1201"/>
        <end position="1222"/>
    </location>
</feature>
<accession>A0A2R5GH76</accession>
<dbReference type="Gene3D" id="3.40.50.300">
    <property type="entry name" value="P-loop containing nucleotide triphosphate hydrolases"/>
    <property type="match status" value="1"/>
</dbReference>
<feature type="region of interest" description="Disordered" evidence="3">
    <location>
        <begin position="1"/>
        <end position="20"/>
    </location>
</feature>
<keyword evidence="4" id="KW-0812">Transmembrane</keyword>
<feature type="transmembrane region" description="Helical" evidence="4">
    <location>
        <begin position="1392"/>
        <end position="1412"/>
    </location>
</feature>
<feature type="compositionally biased region" description="Low complexity" evidence="3">
    <location>
        <begin position="1574"/>
        <end position="1592"/>
    </location>
</feature>
<dbReference type="SUPFAM" id="SSF57184">
    <property type="entry name" value="Growth factor receptor domain"/>
    <property type="match status" value="1"/>
</dbReference>
<dbReference type="GO" id="GO:0005525">
    <property type="term" value="F:GTP binding"/>
    <property type="evidence" value="ECO:0007669"/>
    <property type="project" value="InterPro"/>
</dbReference>
<evidence type="ECO:0000256" key="1">
    <source>
        <dbReference type="ARBA" id="ARBA00022741"/>
    </source>
</evidence>
<dbReference type="GO" id="GO:0003924">
    <property type="term" value="F:GTPase activity"/>
    <property type="evidence" value="ECO:0007669"/>
    <property type="project" value="InterPro"/>
</dbReference>
<dbReference type="SMART" id="SM01411">
    <property type="entry name" value="Ephrin_rec_like"/>
    <property type="match status" value="1"/>
</dbReference>
<feature type="transmembrane region" description="Helical" evidence="4">
    <location>
        <begin position="1127"/>
        <end position="1150"/>
    </location>
</feature>
<evidence type="ECO:0000256" key="2">
    <source>
        <dbReference type="ARBA" id="ARBA00023134"/>
    </source>
</evidence>
<dbReference type="InterPro" id="IPR000375">
    <property type="entry name" value="Dynamin_stalk"/>
</dbReference>
<evidence type="ECO:0000313" key="6">
    <source>
        <dbReference type="EMBL" id="GBG30247.1"/>
    </source>
</evidence>
<evidence type="ECO:0000256" key="4">
    <source>
        <dbReference type="SAM" id="Phobius"/>
    </source>
</evidence>
<dbReference type="SMART" id="SM00053">
    <property type="entry name" value="DYNc"/>
    <property type="match status" value="1"/>
</dbReference>